<gene>
    <name evidence="2" type="ORF">HG263_13140</name>
</gene>
<sequence>MKLRIFILLVLSYWIATPTAFAKRCTGNLTATSSSSEVIEEYGNQVSVYLPLKIQVSDALLDCADEIWVEDIYYYSLVFSGPTEYKYANLLDAQFNHMWASNGIWRTPLYNHTTQMWIRLKHYSLFPAGAYYGGVKVSIVRRNRVIKEQYLNITYNSQPQVAITLDSTSQGKVSGSSGNYQIDLGELRTNMRFYWGIKILSNSSYDIVLDSEYNGLRHETDTSSLIDYTLGFDNVKISSSERLIRSYNFYPGVRNKWFGFEFILGNTEMMPAGVYRDHLSLTVYPR</sequence>
<evidence type="ECO:0000313" key="2">
    <source>
        <dbReference type="EMBL" id="NOU51475.1"/>
    </source>
</evidence>
<feature type="signal peptide" evidence="1">
    <location>
        <begin position="1"/>
        <end position="22"/>
    </location>
</feature>
<evidence type="ECO:0000313" key="3">
    <source>
        <dbReference type="Proteomes" id="UP000586305"/>
    </source>
</evidence>
<proteinExistence type="predicted"/>
<reference evidence="2 3" key="1">
    <citation type="submission" date="2020-04" db="EMBL/GenBank/DDBJ databases">
        <title>Pseudoalteromonas caenipelagi sp. nov., isolated from a tidal flat.</title>
        <authorList>
            <person name="Park S."/>
            <person name="Yoon J.-H."/>
        </authorList>
    </citation>
    <scope>NUCLEOTIDE SEQUENCE [LARGE SCALE GENOMIC DNA]</scope>
    <source>
        <strain evidence="2 3">JBTF-M23</strain>
    </source>
</reference>
<accession>A0A849VEB2</accession>
<comment type="caution">
    <text evidence="2">The sequence shown here is derived from an EMBL/GenBank/DDBJ whole genome shotgun (WGS) entry which is preliminary data.</text>
</comment>
<keyword evidence="3" id="KW-1185">Reference proteome</keyword>
<protein>
    <submittedName>
        <fullName evidence="2">Uncharacterized protein</fullName>
    </submittedName>
</protein>
<evidence type="ECO:0000256" key="1">
    <source>
        <dbReference type="SAM" id="SignalP"/>
    </source>
</evidence>
<dbReference type="Proteomes" id="UP000586305">
    <property type="component" value="Unassembled WGS sequence"/>
</dbReference>
<organism evidence="2 3">
    <name type="scientific">Pseudoalteromonas caenipelagi</name>
    <dbReference type="NCBI Taxonomy" id="2726988"/>
    <lineage>
        <taxon>Bacteria</taxon>
        <taxon>Pseudomonadati</taxon>
        <taxon>Pseudomonadota</taxon>
        <taxon>Gammaproteobacteria</taxon>
        <taxon>Alteromonadales</taxon>
        <taxon>Pseudoalteromonadaceae</taxon>
        <taxon>Pseudoalteromonas</taxon>
    </lineage>
</organism>
<feature type="chain" id="PRO_5033051109" evidence="1">
    <location>
        <begin position="23"/>
        <end position="286"/>
    </location>
</feature>
<dbReference type="AlphaFoldDB" id="A0A849VEB2"/>
<name>A0A849VEB2_9GAMM</name>
<dbReference type="EMBL" id="JABBPG010000005">
    <property type="protein sequence ID" value="NOU51475.1"/>
    <property type="molecule type" value="Genomic_DNA"/>
</dbReference>
<keyword evidence="1" id="KW-0732">Signal</keyword>
<dbReference type="RefSeq" id="WP_171626540.1">
    <property type="nucleotide sequence ID" value="NZ_JABBPG010000005.1"/>
</dbReference>